<dbReference type="Proteomes" id="UP001501231">
    <property type="component" value="Unassembled WGS sequence"/>
</dbReference>
<gene>
    <name evidence="2" type="ORF">GCM10010191_02240</name>
</gene>
<evidence type="ECO:0000256" key="1">
    <source>
        <dbReference type="SAM" id="MobiDB-lite"/>
    </source>
</evidence>
<reference evidence="2 3" key="1">
    <citation type="journal article" date="2019" name="Int. J. Syst. Evol. Microbiol.">
        <title>The Global Catalogue of Microorganisms (GCM) 10K type strain sequencing project: providing services to taxonomists for standard genome sequencing and annotation.</title>
        <authorList>
            <consortium name="The Broad Institute Genomics Platform"/>
            <consortium name="The Broad Institute Genome Sequencing Center for Infectious Disease"/>
            <person name="Wu L."/>
            <person name="Ma J."/>
        </authorList>
    </citation>
    <scope>NUCLEOTIDE SEQUENCE [LARGE SCALE GENOMIC DNA]</scope>
    <source>
        <strain evidence="2 3">JCM 3325</strain>
    </source>
</reference>
<protein>
    <submittedName>
        <fullName evidence="2">Uncharacterized protein</fullName>
    </submittedName>
</protein>
<proteinExistence type="predicted"/>
<evidence type="ECO:0000313" key="2">
    <source>
        <dbReference type="EMBL" id="GAA2399010.1"/>
    </source>
</evidence>
<dbReference type="RefSeq" id="WP_344586348.1">
    <property type="nucleotide sequence ID" value="NZ_BAAARW010000001.1"/>
</dbReference>
<sequence length="59" mass="6783">MDLPRGDDEYLAFLLVANWSLHTGRRLREAPPEELTEGELMEFWSDPTWETAPTLGHSP</sequence>
<accession>A0ABN3IBD9</accession>
<comment type="caution">
    <text evidence="2">The sequence shown here is derived from an EMBL/GenBank/DDBJ whole genome shotgun (WGS) entry which is preliminary data.</text>
</comment>
<organism evidence="2 3">
    <name type="scientific">Actinomadura vinacea</name>
    <dbReference type="NCBI Taxonomy" id="115336"/>
    <lineage>
        <taxon>Bacteria</taxon>
        <taxon>Bacillati</taxon>
        <taxon>Actinomycetota</taxon>
        <taxon>Actinomycetes</taxon>
        <taxon>Streptosporangiales</taxon>
        <taxon>Thermomonosporaceae</taxon>
        <taxon>Actinomadura</taxon>
    </lineage>
</organism>
<evidence type="ECO:0000313" key="3">
    <source>
        <dbReference type="Proteomes" id="UP001501231"/>
    </source>
</evidence>
<dbReference type="EMBL" id="BAAARW010000001">
    <property type="protein sequence ID" value="GAA2399010.1"/>
    <property type="molecule type" value="Genomic_DNA"/>
</dbReference>
<keyword evidence="3" id="KW-1185">Reference proteome</keyword>
<feature type="region of interest" description="Disordered" evidence="1">
    <location>
        <begin position="30"/>
        <end position="59"/>
    </location>
</feature>
<name>A0ABN3IBD9_9ACTN</name>